<dbReference type="RefSeq" id="WP_201916116.1">
    <property type="nucleotide sequence ID" value="NZ_BAABAX010000001.1"/>
</dbReference>
<feature type="domain" description="RNA polymerase sigma-70 region 2" evidence="5">
    <location>
        <begin position="23"/>
        <end position="92"/>
    </location>
</feature>
<dbReference type="SUPFAM" id="SSF88946">
    <property type="entry name" value="Sigma2 domain of RNA polymerase sigma factors"/>
    <property type="match status" value="1"/>
</dbReference>
<name>A0A936ZW48_9FLAO</name>
<dbReference type="Gene3D" id="1.10.1740.10">
    <property type="match status" value="1"/>
</dbReference>
<evidence type="ECO:0000256" key="3">
    <source>
        <dbReference type="ARBA" id="ARBA00023125"/>
    </source>
</evidence>
<organism evidence="6 7">
    <name type="scientific">Aquimarina mytili</name>
    <dbReference type="NCBI Taxonomy" id="874423"/>
    <lineage>
        <taxon>Bacteria</taxon>
        <taxon>Pseudomonadati</taxon>
        <taxon>Bacteroidota</taxon>
        <taxon>Flavobacteriia</taxon>
        <taxon>Flavobacteriales</taxon>
        <taxon>Flavobacteriaceae</taxon>
        <taxon>Aquimarina</taxon>
    </lineage>
</organism>
<dbReference type="Pfam" id="PF04542">
    <property type="entry name" value="Sigma70_r2"/>
    <property type="match status" value="1"/>
</dbReference>
<dbReference type="NCBIfam" id="TIGR02937">
    <property type="entry name" value="sigma70-ECF"/>
    <property type="match status" value="1"/>
</dbReference>
<dbReference type="PANTHER" id="PTHR43133:SF8">
    <property type="entry name" value="RNA POLYMERASE SIGMA FACTOR HI_1459-RELATED"/>
    <property type="match status" value="1"/>
</dbReference>
<dbReference type="InterPro" id="IPR039425">
    <property type="entry name" value="RNA_pol_sigma-70-like"/>
</dbReference>
<dbReference type="GO" id="GO:0003677">
    <property type="term" value="F:DNA binding"/>
    <property type="evidence" value="ECO:0007669"/>
    <property type="project" value="UniProtKB-KW"/>
</dbReference>
<dbReference type="InterPro" id="IPR007627">
    <property type="entry name" value="RNA_pol_sigma70_r2"/>
</dbReference>
<evidence type="ECO:0000256" key="1">
    <source>
        <dbReference type="ARBA" id="ARBA00023015"/>
    </source>
</evidence>
<sequence>MNNTQDTIINGIISGDYIIIKEFYKKHFPQVKSYILKNSGSEADAEDIFQDAMVFVYEKLESNSLKLTSSLGTYLYSVCRNLWMNKLKKNKKMVRHEGILSVSEANDTDILEDIDKTERNYVYQKYFLKLGIGCQELLALFFKGTPMRDIAKQKGYSEAYTRKKKFECKNKLEEMIHQDPVFQELKTDAK</sequence>
<comment type="caution">
    <text evidence="6">The sequence shown here is derived from an EMBL/GenBank/DDBJ whole genome shotgun (WGS) entry which is preliminary data.</text>
</comment>
<protein>
    <submittedName>
        <fullName evidence="6">Sigma-70 family RNA polymerase sigma factor</fullName>
    </submittedName>
</protein>
<reference evidence="6" key="1">
    <citation type="submission" date="2021-01" db="EMBL/GenBank/DDBJ databases">
        <authorList>
            <person name="Zhong Y.L."/>
        </authorList>
    </citation>
    <scope>NUCLEOTIDE SEQUENCE</scope>
    <source>
        <strain evidence="6">KCTC 23302</strain>
    </source>
</reference>
<evidence type="ECO:0000259" key="5">
    <source>
        <dbReference type="Pfam" id="PF04542"/>
    </source>
</evidence>
<evidence type="ECO:0000256" key="2">
    <source>
        <dbReference type="ARBA" id="ARBA00023082"/>
    </source>
</evidence>
<dbReference type="AlphaFoldDB" id="A0A936ZW48"/>
<dbReference type="PANTHER" id="PTHR43133">
    <property type="entry name" value="RNA POLYMERASE ECF-TYPE SIGMA FACTO"/>
    <property type="match status" value="1"/>
</dbReference>
<dbReference type="GO" id="GO:0006352">
    <property type="term" value="P:DNA-templated transcription initiation"/>
    <property type="evidence" value="ECO:0007669"/>
    <property type="project" value="InterPro"/>
</dbReference>
<evidence type="ECO:0000256" key="4">
    <source>
        <dbReference type="ARBA" id="ARBA00023163"/>
    </source>
</evidence>
<dbReference type="InterPro" id="IPR014284">
    <property type="entry name" value="RNA_pol_sigma-70_dom"/>
</dbReference>
<keyword evidence="1" id="KW-0805">Transcription regulation</keyword>
<dbReference type="Proteomes" id="UP000651057">
    <property type="component" value="Unassembled WGS sequence"/>
</dbReference>
<keyword evidence="3" id="KW-0238">DNA-binding</keyword>
<keyword evidence="4" id="KW-0804">Transcription</keyword>
<accession>A0A936ZW48</accession>
<keyword evidence="7" id="KW-1185">Reference proteome</keyword>
<evidence type="ECO:0000313" key="6">
    <source>
        <dbReference type="EMBL" id="MBL0682111.1"/>
    </source>
</evidence>
<dbReference type="InterPro" id="IPR013325">
    <property type="entry name" value="RNA_pol_sigma_r2"/>
</dbReference>
<dbReference type="EMBL" id="JAERQJ010000001">
    <property type="protein sequence ID" value="MBL0682111.1"/>
    <property type="molecule type" value="Genomic_DNA"/>
</dbReference>
<evidence type="ECO:0000313" key="7">
    <source>
        <dbReference type="Proteomes" id="UP000651057"/>
    </source>
</evidence>
<dbReference type="GO" id="GO:0016987">
    <property type="term" value="F:sigma factor activity"/>
    <property type="evidence" value="ECO:0007669"/>
    <property type="project" value="UniProtKB-KW"/>
</dbReference>
<gene>
    <name evidence="6" type="ORF">JJQ60_01140</name>
</gene>
<proteinExistence type="predicted"/>
<keyword evidence="2" id="KW-0731">Sigma factor</keyword>